<evidence type="ECO:0000256" key="8">
    <source>
        <dbReference type="PIRSR" id="PIRSR601461-1"/>
    </source>
</evidence>
<dbReference type="Gene3D" id="2.40.70.10">
    <property type="entry name" value="Acid Proteases"/>
    <property type="match status" value="2"/>
</dbReference>
<dbReference type="CDD" id="cd05474">
    <property type="entry name" value="SAP_like"/>
    <property type="match status" value="1"/>
</dbReference>
<dbReference type="InterPro" id="IPR001969">
    <property type="entry name" value="Aspartic_peptidase_AS"/>
</dbReference>
<evidence type="ECO:0000259" key="12">
    <source>
        <dbReference type="PROSITE" id="PS51767"/>
    </source>
</evidence>
<dbReference type="PROSITE" id="PS00141">
    <property type="entry name" value="ASP_PROTEASE"/>
    <property type="match status" value="1"/>
</dbReference>
<accession>A0A2J6SRM5</accession>
<dbReference type="Proteomes" id="UP000235371">
    <property type="component" value="Unassembled WGS sequence"/>
</dbReference>
<dbReference type="FunFam" id="2.40.70.10:FF:000011">
    <property type="entry name" value="Aspartic protease"/>
    <property type="match status" value="1"/>
</dbReference>
<protein>
    <recommendedName>
        <fullName evidence="7">Probable aspartic-type endopeptidase OPSB</fullName>
    </recommendedName>
    <alternativeName>
        <fullName evidence="6">Probable aspartic-type endopeptidase opsB</fullName>
    </alternativeName>
</protein>
<dbReference type="RefSeq" id="XP_024730316.1">
    <property type="nucleotide sequence ID" value="XM_024883866.1"/>
</dbReference>
<feature type="compositionally biased region" description="Low complexity" evidence="10">
    <location>
        <begin position="452"/>
        <end position="464"/>
    </location>
</feature>
<dbReference type="InParanoid" id="A0A2J6SRM5"/>
<keyword evidence="5 9" id="KW-0378">Hydrolase</keyword>
<evidence type="ECO:0000256" key="5">
    <source>
        <dbReference type="ARBA" id="ARBA00022801"/>
    </source>
</evidence>
<feature type="domain" description="Peptidase A1" evidence="12">
    <location>
        <begin position="69"/>
        <end position="408"/>
    </location>
</feature>
<organism evidence="13 14">
    <name type="scientific">Hyaloscypha bicolor E</name>
    <dbReference type="NCBI Taxonomy" id="1095630"/>
    <lineage>
        <taxon>Eukaryota</taxon>
        <taxon>Fungi</taxon>
        <taxon>Dikarya</taxon>
        <taxon>Ascomycota</taxon>
        <taxon>Pezizomycotina</taxon>
        <taxon>Leotiomycetes</taxon>
        <taxon>Helotiales</taxon>
        <taxon>Hyaloscyphaceae</taxon>
        <taxon>Hyaloscypha</taxon>
        <taxon>Hyaloscypha bicolor</taxon>
    </lineage>
</organism>
<proteinExistence type="inferred from homology"/>
<evidence type="ECO:0000313" key="14">
    <source>
        <dbReference type="Proteomes" id="UP000235371"/>
    </source>
</evidence>
<sequence>MARLITALLSFLLLTLASASTVQFEIVQNRDVRTAQLQRRSLVLQRRFLDRRAGTVTAALTNAEVQGLYAANITIGTPPQSFGVQIDTGSSDLWVPSDAACAVTTQLQNGCPNGQFVSSASSTFQDVGQGDFNISYVDGTGSTGDYFQDTMRIGSATLTNFEMGLATATTIGTGIMGIGYNTSEANVDTGNGTEYANMPLAMVNQGVINSAAYSLWLNDLQATSGNVLFGGIDTAKYNGELISINVYSTGRSRRVTSFTVAWTSLSATSSSGTDVLTASNFAEPAILDSGTTITLLPDEICTKLFSELGASINNQLGAVIVPCDLAKNTGTINYAFGGPGGPTIKVQMSQLVLPLTTTTGQVPTYQNGQTVCQLGIQPAGQLPTLFGDTFLRSAYVVYDLENNQIALAQTNFDAKNSNIVSFASKGAPIPSATQASNELAVTQTASGNPRVGGATAAGTDAAATSNPTATGLNAASGFKTSAAQSVQPFAWSKVVVLAVSVTFMGVGGLLL</sequence>
<dbReference type="GO" id="GO:0004190">
    <property type="term" value="F:aspartic-type endopeptidase activity"/>
    <property type="evidence" value="ECO:0007669"/>
    <property type="project" value="UniProtKB-KW"/>
</dbReference>
<dbReference type="OrthoDB" id="771136at2759"/>
<evidence type="ECO:0000256" key="1">
    <source>
        <dbReference type="ARBA" id="ARBA00007447"/>
    </source>
</evidence>
<keyword evidence="2 9" id="KW-0645">Protease</keyword>
<dbReference type="GeneID" id="36591943"/>
<dbReference type="FunCoup" id="A0A2J6SRM5">
    <property type="interactions" value="376"/>
</dbReference>
<feature type="chain" id="PRO_5014463572" description="Probable aspartic-type endopeptidase OPSB" evidence="11">
    <location>
        <begin position="20"/>
        <end position="511"/>
    </location>
</feature>
<dbReference type="SUPFAM" id="SSF50630">
    <property type="entry name" value="Acid proteases"/>
    <property type="match status" value="1"/>
</dbReference>
<dbReference type="EMBL" id="KZ613883">
    <property type="protein sequence ID" value="PMD53412.1"/>
    <property type="molecule type" value="Genomic_DNA"/>
</dbReference>
<keyword evidence="4 9" id="KW-0064">Aspartyl protease</keyword>
<evidence type="ECO:0000256" key="11">
    <source>
        <dbReference type="SAM" id="SignalP"/>
    </source>
</evidence>
<feature type="active site" evidence="8">
    <location>
        <position position="87"/>
    </location>
</feature>
<dbReference type="PRINTS" id="PR00792">
    <property type="entry name" value="PEPSIN"/>
</dbReference>
<evidence type="ECO:0000256" key="4">
    <source>
        <dbReference type="ARBA" id="ARBA00022750"/>
    </source>
</evidence>
<dbReference type="GO" id="GO:0006508">
    <property type="term" value="P:proteolysis"/>
    <property type="evidence" value="ECO:0007669"/>
    <property type="project" value="UniProtKB-KW"/>
</dbReference>
<evidence type="ECO:0000256" key="6">
    <source>
        <dbReference type="ARBA" id="ARBA00067536"/>
    </source>
</evidence>
<evidence type="ECO:0000256" key="7">
    <source>
        <dbReference type="ARBA" id="ARBA00068059"/>
    </source>
</evidence>
<dbReference type="PROSITE" id="PS51767">
    <property type="entry name" value="PEPTIDASE_A1"/>
    <property type="match status" value="1"/>
</dbReference>
<evidence type="ECO:0000313" key="13">
    <source>
        <dbReference type="EMBL" id="PMD53412.1"/>
    </source>
</evidence>
<keyword evidence="14" id="KW-1185">Reference proteome</keyword>
<gene>
    <name evidence="13" type="ORF">K444DRAFT_635442</name>
</gene>
<evidence type="ECO:0000256" key="2">
    <source>
        <dbReference type="ARBA" id="ARBA00022670"/>
    </source>
</evidence>
<reference evidence="13 14" key="1">
    <citation type="submission" date="2016-04" db="EMBL/GenBank/DDBJ databases">
        <title>A degradative enzymes factory behind the ericoid mycorrhizal symbiosis.</title>
        <authorList>
            <consortium name="DOE Joint Genome Institute"/>
            <person name="Martino E."/>
            <person name="Morin E."/>
            <person name="Grelet G."/>
            <person name="Kuo A."/>
            <person name="Kohler A."/>
            <person name="Daghino S."/>
            <person name="Barry K."/>
            <person name="Choi C."/>
            <person name="Cichocki N."/>
            <person name="Clum A."/>
            <person name="Copeland A."/>
            <person name="Hainaut M."/>
            <person name="Haridas S."/>
            <person name="Labutti K."/>
            <person name="Lindquist E."/>
            <person name="Lipzen A."/>
            <person name="Khouja H.-R."/>
            <person name="Murat C."/>
            <person name="Ohm R."/>
            <person name="Olson A."/>
            <person name="Spatafora J."/>
            <person name="Veneault-Fourrey C."/>
            <person name="Henrissat B."/>
            <person name="Grigoriev I."/>
            <person name="Martin F."/>
            <person name="Perotto S."/>
        </authorList>
    </citation>
    <scope>NUCLEOTIDE SEQUENCE [LARGE SCALE GENOMIC DNA]</scope>
    <source>
        <strain evidence="13 14">E</strain>
    </source>
</reference>
<comment type="similarity">
    <text evidence="1 9">Belongs to the peptidase A1 family.</text>
</comment>
<dbReference type="InterPro" id="IPR033876">
    <property type="entry name" value="SAP-like"/>
</dbReference>
<dbReference type="PANTHER" id="PTHR47966:SF65">
    <property type="entry name" value="ASPARTIC-TYPE ENDOPEPTIDASE"/>
    <property type="match status" value="1"/>
</dbReference>
<feature type="active site" evidence="8">
    <location>
        <position position="288"/>
    </location>
</feature>
<dbReference type="PANTHER" id="PTHR47966">
    <property type="entry name" value="BETA-SITE APP-CLEAVING ENZYME, ISOFORM A-RELATED"/>
    <property type="match status" value="1"/>
</dbReference>
<name>A0A2J6SRM5_9HELO</name>
<evidence type="ECO:0000256" key="10">
    <source>
        <dbReference type="SAM" id="MobiDB-lite"/>
    </source>
</evidence>
<feature type="signal peptide" evidence="11">
    <location>
        <begin position="1"/>
        <end position="19"/>
    </location>
</feature>
<dbReference type="STRING" id="1095630.A0A2J6SRM5"/>
<dbReference type="Pfam" id="PF00026">
    <property type="entry name" value="Asp"/>
    <property type="match status" value="1"/>
</dbReference>
<dbReference type="AlphaFoldDB" id="A0A2J6SRM5"/>
<feature type="region of interest" description="Disordered" evidence="10">
    <location>
        <begin position="445"/>
        <end position="465"/>
    </location>
</feature>
<dbReference type="InterPro" id="IPR001461">
    <property type="entry name" value="Aspartic_peptidase_A1"/>
</dbReference>
<evidence type="ECO:0000256" key="3">
    <source>
        <dbReference type="ARBA" id="ARBA00022729"/>
    </source>
</evidence>
<evidence type="ECO:0000256" key="9">
    <source>
        <dbReference type="RuleBase" id="RU000454"/>
    </source>
</evidence>
<dbReference type="InterPro" id="IPR021109">
    <property type="entry name" value="Peptidase_aspartic_dom_sf"/>
</dbReference>
<keyword evidence="3 11" id="KW-0732">Signal</keyword>
<dbReference type="InterPro" id="IPR033121">
    <property type="entry name" value="PEPTIDASE_A1"/>
</dbReference>